<dbReference type="Proteomes" id="UP000499080">
    <property type="component" value="Unassembled WGS sequence"/>
</dbReference>
<feature type="transmembrane region" description="Helical" evidence="1">
    <location>
        <begin position="56"/>
        <end position="77"/>
    </location>
</feature>
<keyword evidence="1" id="KW-1133">Transmembrane helix</keyword>
<keyword evidence="1" id="KW-0472">Membrane</keyword>
<organism evidence="2 3">
    <name type="scientific">Araneus ventricosus</name>
    <name type="common">Orbweaver spider</name>
    <name type="synonym">Epeira ventricosa</name>
    <dbReference type="NCBI Taxonomy" id="182803"/>
    <lineage>
        <taxon>Eukaryota</taxon>
        <taxon>Metazoa</taxon>
        <taxon>Ecdysozoa</taxon>
        <taxon>Arthropoda</taxon>
        <taxon>Chelicerata</taxon>
        <taxon>Arachnida</taxon>
        <taxon>Araneae</taxon>
        <taxon>Araneomorphae</taxon>
        <taxon>Entelegynae</taxon>
        <taxon>Araneoidea</taxon>
        <taxon>Araneidae</taxon>
        <taxon>Araneus</taxon>
    </lineage>
</organism>
<evidence type="ECO:0000256" key="1">
    <source>
        <dbReference type="SAM" id="Phobius"/>
    </source>
</evidence>
<keyword evidence="1" id="KW-0812">Transmembrane</keyword>
<feature type="transmembrane region" description="Helical" evidence="1">
    <location>
        <begin position="89"/>
        <end position="108"/>
    </location>
</feature>
<evidence type="ECO:0000313" key="2">
    <source>
        <dbReference type="EMBL" id="GBN29962.1"/>
    </source>
</evidence>
<comment type="caution">
    <text evidence="2">The sequence shown here is derived from an EMBL/GenBank/DDBJ whole genome shotgun (WGS) entry which is preliminary data.</text>
</comment>
<feature type="transmembrane region" description="Helical" evidence="1">
    <location>
        <begin position="162"/>
        <end position="180"/>
    </location>
</feature>
<protein>
    <submittedName>
        <fullName evidence="2">Uncharacterized protein</fullName>
    </submittedName>
</protein>
<gene>
    <name evidence="2" type="ORF">AVEN_122903_1</name>
</gene>
<evidence type="ECO:0000313" key="3">
    <source>
        <dbReference type="Proteomes" id="UP000499080"/>
    </source>
</evidence>
<proteinExistence type="predicted"/>
<name>A0A4Y2MTP8_ARAVE</name>
<sequence length="230" mass="27238">MFQSSKLWFWRRATDCFATIGILAFLMNSSLSDKFFDEISSESSKSLTSKLFESVMLRFIKMCSGCIFNVVFDTMYFRRRFLRKCRHCFQWLRDVFIHSPLMFFTVLYSWADNIYVLCWFKMIQVLFTLIESVKSEVIFRIGKANLAMMVFASTSAKIHQEYHFYYIPPFVMFIATFNVIRTCLKLIVSLIALSAITITESCFAVIFDFIHMPCPAPKNQWRLDYLMYNI</sequence>
<dbReference type="AlphaFoldDB" id="A0A4Y2MTP8"/>
<feature type="transmembrane region" description="Helical" evidence="1">
    <location>
        <begin position="187"/>
        <end position="210"/>
    </location>
</feature>
<dbReference type="EMBL" id="BGPR01007847">
    <property type="protein sequence ID" value="GBN29962.1"/>
    <property type="molecule type" value="Genomic_DNA"/>
</dbReference>
<reference evidence="2 3" key="1">
    <citation type="journal article" date="2019" name="Sci. Rep.">
        <title>Orb-weaving spider Araneus ventricosus genome elucidates the spidroin gene catalogue.</title>
        <authorList>
            <person name="Kono N."/>
            <person name="Nakamura H."/>
            <person name="Ohtoshi R."/>
            <person name="Moran D.A.P."/>
            <person name="Shinohara A."/>
            <person name="Yoshida Y."/>
            <person name="Fujiwara M."/>
            <person name="Mori M."/>
            <person name="Tomita M."/>
            <person name="Arakawa K."/>
        </authorList>
    </citation>
    <scope>NUCLEOTIDE SEQUENCE [LARGE SCALE GENOMIC DNA]</scope>
</reference>
<keyword evidence="3" id="KW-1185">Reference proteome</keyword>
<accession>A0A4Y2MTP8</accession>